<gene>
    <name evidence="2" type="ORF">H9901_03535</name>
</gene>
<dbReference type="AlphaFoldDB" id="A0A948TK48"/>
<feature type="transmembrane region" description="Helical" evidence="1">
    <location>
        <begin position="219"/>
        <end position="250"/>
    </location>
</feature>
<name>A0A948TK48_9LACO</name>
<reference evidence="2" key="2">
    <citation type="submission" date="2021-04" db="EMBL/GenBank/DDBJ databases">
        <authorList>
            <person name="Gilroy R."/>
        </authorList>
    </citation>
    <scope>NUCLEOTIDE SEQUENCE</scope>
    <source>
        <strain evidence="2">F6-6636</strain>
    </source>
</reference>
<keyword evidence="1" id="KW-0472">Membrane</keyword>
<keyword evidence="1" id="KW-0812">Transmembrane</keyword>
<feature type="transmembrane region" description="Helical" evidence="1">
    <location>
        <begin position="271"/>
        <end position="291"/>
    </location>
</feature>
<evidence type="ECO:0000256" key="1">
    <source>
        <dbReference type="SAM" id="Phobius"/>
    </source>
</evidence>
<keyword evidence="1" id="KW-1133">Transmembrane helix</keyword>
<dbReference type="EMBL" id="JAHLFS010000048">
    <property type="protein sequence ID" value="MBU3851752.1"/>
    <property type="molecule type" value="Genomic_DNA"/>
</dbReference>
<evidence type="ECO:0000313" key="2">
    <source>
        <dbReference type="EMBL" id="MBU3851752.1"/>
    </source>
</evidence>
<protein>
    <recommendedName>
        <fullName evidence="4">MacB-like periplasmic core domain-containing protein</fullName>
    </recommendedName>
</protein>
<feature type="transmembrane region" description="Helical" evidence="1">
    <location>
        <begin position="297"/>
        <end position="316"/>
    </location>
</feature>
<organism evidence="2 3">
    <name type="scientific">Candidatus Paralactobacillus gallistercoris</name>
    <dbReference type="NCBI Taxonomy" id="2838724"/>
    <lineage>
        <taxon>Bacteria</taxon>
        <taxon>Bacillati</taxon>
        <taxon>Bacillota</taxon>
        <taxon>Bacilli</taxon>
        <taxon>Lactobacillales</taxon>
        <taxon>Lactobacillaceae</taxon>
        <taxon>Lactobacillus</taxon>
    </lineage>
</organism>
<reference evidence="2" key="1">
    <citation type="journal article" date="2021" name="PeerJ">
        <title>Extensive microbial diversity within the chicken gut microbiome revealed by metagenomics and culture.</title>
        <authorList>
            <person name="Gilroy R."/>
            <person name="Ravi A."/>
            <person name="Getino M."/>
            <person name="Pursley I."/>
            <person name="Horton D.L."/>
            <person name="Alikhan N.F."/>
            <person name="Baker D."/>
            <person name="Gharbi K."/>
            <person name="Hall N."/>
            <person name="Watson M."/>
            <person name="Adriaenssens E.M."/>
            <person name="Foster-Nyarko E."/>
            <person name="Jarju S."/>
            <person name="Secka A."/>
            <person name="Antonio M."/>
            <person name="Oren A."/>
            <person name="Chaudhuri R.R."/>
            <person name="La Ragione R."/>
            <person name="Hildebrand F."/>
            <person name="Pallen M.J."/>
        </authorList>
    </citation>
    <scope>NUCLEOTIDE SEQUENCE</scope>
    <source>
        <strain evidence="2">F6-6636</strain>
    </source>
</reference>
<dbReference type="Proteomes" id="UP000777303">
    <property type="component" value="Unassembled WGS sequence"/>
</dbReference>
<accession>A0A948TK48</accession>
<feature type="transmembrane region" description="Helical" evidence="1">
    <location>
        <begin position="7"/>
        <end position="26"/>
    </location>
</feature>
<evidence type="ECO:0000313" key="3">
    <source>
        <dbReference type="Proteomes" id="UP000777303"/>
    </source>
</evidence>
<evidence type="ECO:0008006" key="4">
    <source>
        <dbReference type="Google" id="ProtNLM"/>
    </source>
</evidence>
<comment type="caution">
    <text evidence="2">The sequence shown here is derived from an EMBL/GenBank/DDBJ whole genome shotgun (WGS) entry which is preliminary data.</text>
</comment>
<sequence>MRGKKLLIDLMMIFLSFLAVFCFVQNDKKLYHNQLNHNGLSETALVYQTNSNQNVQQTLQKLSQQHWDDYQIHFNLNKNVTYLYQKDFNSVLPMVSGHFFGNAAFSSEVPIVVVGQNLKDKLYVPTKQKYWKNNGNYLSVIGEIGTEDKNLSVNNHVFISTSPLAVYNDQPLSHFKIIADGPGLRGHERQLQQIFGATKVYHLVPRNSPLVGPTWIGTYGMLILALLGIIALGIVLTLLFLRINLVTALLGNLDHVMRWRRFWALLRQYTFHLVVAVVIGGVLGYVCLPVINLSRIVIFGVVTIILLMFVYGITFWHHINRKEGNI</sequence>
<proteinExistence type="predicted"/>